<feature type="region of interest" description="Disordered" evidence="1">
    <location>
        <begin position="1"/>
        <end position="26"/>
    </location>
</feature>
<dbReference type="Pfam" id="PF05521">
    <property type="entry name" value="Phage_HCP"/>
    <property type="match status" value="1"/>
</dbReference>
<dbReference type="AlphaFoldDB" id="A0AAU7WR11"/>
<evidence type="ECO:0000313" key="2">
    <source>
        <dbReference type="EMBL" id="XBY21949.1"/>
    </source>
</evidence>
<dbReference type="EMBL" id="CP158490">
    <property type="protein sequence ID" value="XBY21949.1"/>
    <property type="molecule type" value="Genomic_DNA"/>
</dbReference>
<organism evidence="2">
    <name type="scientific">Pseudomonas sp. W17</name>
    <dbReference type="NCBI Taxonomy" id="3144407"/>
    <lineage>
        <taxon>Bacteria</taxon>
        <taxon>Pseudomonadati</taxon>
        <taxon>Pseudomonadota</taxon>
        <taxon>Gammaproteobacteria</taxon>
        <taxon>Pseudomonadales</taxon>
        <taxon>Pseudomonadaceae</taxon>
        <taxon>Pseudomonas</taxon>
    </lineage>
</organism>
<dbReference type="Gene3D" id="2.40.10.270">
    <property type="entry name" value="Bacteriophage SPP1 head-tail adaptor protein"/>
    <property type="match status" value="1"/>
</dbReference>
<dbReference type="NCBIfam" id="TIGR01563">
    <property type="entry name" value="gp16_SPP1"/>
    <property type="match status" value="1"/>
</dbReference>
<feature type="compositionally biased region" description="Basic and acidic residues" evidence="1">
    <location>
        <begin position="9"/>
        <end position="18"/>
    </location>
</feature>
<gene>
    <name evidence="2" type="ORF">ABCR88_20855</name>
</gene>
<evidence type="ECO:0000256" key="1">
    <source>
        <dbReference type="SAM" id="MobiDB-lite"/>
    </source>
</evidence>
<reference evidence="2" key="1">
    <citation type="submission" date="2024-06" db="EMBL/GenBank/DDBJ databases">
        <authorList>
            <person name="Wu L."/>
        </authorList>
    </citation>
    <scope>NUCLEOTIDE SEQUENCE</scope>
    <source>
        <strain evidence="2">W17</strain>
    </source>
</reference>
<name>A0AAU7WR11_9PSED</name>
<sequence length="113" mass="12736">MQAGKLRHRIDIEEKTTPRDPATGEYGEPQWVVRWSKCPAQVVPMSARDRIDAHAQQSEATGRIVIRYRPGIDSTMRIIYRGEIYSIEGPPLEDPKSGLEYLTLLVSKGVKDG</sequence>
<dbReference type="InterPro" id="IPR038666">
    <property type="entry name" value="SSP1_head-tail_sf"/>
</dbReference>
<dbReference type="RefSeq" id="WP_350403371.1">
    <property type="nucleotide sequence ID" value="NZ_CP158490.1"/>
</dbReference>
<accession>A0AAU7WR11</accession>
<proteinExistence type="predicted"/>
<protein>
    <submittedName>
        <fullName evidence="2">Phage head closure protein</fullName>
    </submittedName>
</protein>
<dbReference type="InterPro" id="IPR008767">
    <property type="entry name" value="Phage_SPP1_head-tail_adaptor"/>
</dbReference>